<feature type="domain" description="PAS" evidence="8">
    <location>
        <begin position="23"/>
        <end position="69"/>
    </location>
</feature>
<dbReference type="InterPro" id="IPR035965">
    <property type="entry name" value="PAS-like_dom_sf"/>
</dbReference>
<accession>A0A126WWX5</accession>
<evidence type="ECO:0000256" key="7">
    <source>
        <dbReference type="SAM" id="MobiDB-lite"/>
    </source>
</evidence>
<dbReference type="InterPro" id="IPR000700">
    <property type="entry name" value="PAS-assoc_C"/>
</dbReference>
<dbReference type="PANTHER" id="PTHR47429:SF2">
    <property type="entry name" value="PROTEIN TWIN LOV 1"/>
    <property type="match status" value="1"/>
</dbReference>
<dbReference type="SUPFAM" id="SSF55785">
    <property type="entry name" value="PYP-like sensor domain (PAS domain)"/>
    <property type="match status" value="1"/>
</dbReference>
<keyword evidence="6" id="KW-0675">Receptor</keyword>
<dbReference type="NCBIfam" id="TIGR00229">
    <property type="entry name" value="sensory_box"/>
    <property type="match status" value="1"/>
</dbReference>
<dbReference type="EMBL" id="KU698708">
    <property type="protein sequence ID" value="AML76808.1"/>
    <property type="molecule type" value="mRNA"/>
</dbReference>
<evidence type="ECO:0000256" key="1">
    <source>
        <dbReference type="ARBA" id="ARBA00022543"/>
    </source>
</evidence>
<protein>
    <submittedName>
        <fullName evidence="10">Putative LOV domain-containing protein</fullName>
    </submittedName>
</protein>
<dbReference type="InterPro" id="IPR000014">
    <property type="entry name" value="PAS"/>
</dbReference>
<feature type="compositionally biased region" description="Polar residues" evidence="7">
    <location>
        <begin position="153"/>
        <end position="167"/>
    </location>
</feature>
<evidence type="ECO:0000259" key="8">
    <source>
        <dbReference type="PROSITE" id="PS50112"/>
    </source>
</evidence>
<evidence type="ECO:0000313" key="10">
    <source>
        <dbReference type="EMBL" id="AML76808.1"/>
    </source>
</evidence>
<sequence>MVSLTRIQQSFVLVNPHIPDMPITYASDGFCRLSGYEKAEVEGRNCRFLQGPDTDPAELQKMRLAIEERRPCTVCLLNYRKDGQAFWNSLHIAPVWDSKGQVAYFVGVQLDVTLRGPAACGAAERVKQLGAVGAVRVAVRGLEGDGLRRHPSGSMSHHPSQPPSTGASPAWSPRSV</sequence>
<dbReference type="InterPro" id="IPR001610">
    <property type="entry name" value="PAC"/>
</dbReference>
<keyword evidence="5" id="KW-0157">Chromophore</keyword>
<name>A0A126WWX5_CHAGL</name>
<dbReference type="PROSITE" id="PS50113">
    <property type="entry name" value="PAC"/>
    <property type="match status" value="1"/>
</dbReference>
<evidence type="ECO:0000259" key="9">
    <source>
        <dbReference type="PROSITE" id="PS50113"/>
    </source>
</evidence>
<organism evidence="10">
    <name type="scientific">Chaetosphaeridium globosum</name>
    <name type="common">Charophycean green alga</name>
    <name type="synonym">Herposteiron globosum</name>
    <dbReference type="NCBI Taxonomy" id="96477"/>
    <lineage>
        <taxon>Eukaryota</taxon>
        <taxon>Viridiplantae</taxon>
        <taxon>Streptophyta</taxon>
        <taxon>Coleochaetophyceae</taxon>
        <taxon>Coleochaetales</taxon>
        <taxon>Chaetosphaeridiaceae</taxon>
        <taxon>Chaetosphaeridium</taxon>
    </lineage>
</organism>
<evidence type="ECO:0000256" key="5">
    <source>
        <dbReference type="ARBA" id="ARBA00022991"/>
    </source>
</evidence>
<feature type="region of interest" description="Disordered" evidence="7">
    <location>
        <begin position="144"/>
        <end position="176"/>
    </location>
</feature>
<dbReference type="CDD" id="cd00130">
    <property type="entry name" value="PAS"/>
    <property type="match status" value="1"/>
</dbReference>
<dbReference type="Gene3D" id="3.30.450.20">
    <property type="entry name" value="PAS domain"/>
    <property type="match status" value="1"/>
</dbReference>
<keyword evidence="3" id="KW-0285">Flavoprotein</keyword>
<dbReference type="GO" id="GO:0009637">
    <property type="term" value="P:response to blue light"/>
    <property type="evidence" value="ECO:0007669"/>
    <property type="project" value="UniProtKB-ARBA"/>
</dbReference>
<proteinExistence type="evidence at transcript level"/>
<evidence type="ECO:0000256" key="2">
    <source>
        <dbReference type="ARBA" id="ARBA00022606"/>
    </source>
</evidence>
<dbReference type="SMART" id="SM00086">
    <property type="entry name" value="PAC"/>
    <property type="match status" value="1"/>
</dbReference>
<keyword evidence="1" id="KW-0600">Photoreceptor protein</keyword>
<reference evidence="10" key="1">
    <citation type="journal article" date="2016" name="Proc. Natl. Acad. Sci. U.S.A.">
        <title>Functional and topological diversity of LOV domain photoreceptors.</title>
        <authorList>
            <person name="Glantz S.T."/>
            <person name="Carpenter E.J."/>
            <person name="Melkonian M."/>
            <person name="Gardner K.H."/>
            <person name="Boyden E.S."/>
            <person name="Wong G.K."/>
            <person name="Chow B.Y."/>
        </authorList>
    </citation>
    <scope>NUCLEOTIDE SEQUENCE</scope>
    <source>
        <strain evidence="10">DRGY_2008060</strain>
    </source>
</reference>
<dbReference type="Pfam" id="PF13426">
    <property type="entry name" value="PAS_9"/>
    <property type="match status" value="1"/>
</dbReference>
<dbReference type="PANTHER" id="PTHR47429">
    <property type="entry name" value="PROTEIN TWIN LOV 1"/>
    <property type="match status" value="1"/>
</dbReference>
<evidence type="ECO:0000256" key="3">
    <source>
        <dbReference type="ARBA" id="ARBA00022630"/>
    </source>
</evidence>
<evidence type="ECO:0000256" key="6">
    <source>
        <dbReference type="ARBA" id="ARBA00023170"/>
    </source>
</evidence>
<dbReference type="AlphaFoldDB" id="A0A126WWX5"/>
<dbReference type="GO" id="GO:0005634">
    <property type="term" value="C:nucleus"/>
    <property type="evidence" value="ECO:0007669"/>
    <property type="project" value="TreeGrafter"/>
</dbReference>
<dbReference type="GO" id="GO:0009881">
    <property type="term" value="F:photoreceptor activity"/>
    <property type="evidence" value="ECO:0007669"/>
    <property type="project" value="UniProtKB-KW"/>
</dbReference>
<dbReference type="PROSITE" id="PS50112">
    <property type="entry name" value="PAS"/>
    <property type="match status" value="1"/>
</dbReference>
<keyword evidence="4" id="KW-0288">FMN</keyword>
<evidence type="ECO:0000256" key="4">
    <source>
        <dbReference type="ARBA" id="ARBA00022643"/>
    </source>
</evidence>
<keyword evidence="2" id="KW-0716">Sensory transduction</keyword>
<feature type="domain" description="PAC" evidence="9">
    <location>
        <begin position="70"/>
        <end position="124"/>
    </location>
</feature>